<dbReference type="Proteomes" id="UP000197068">
    <property type="component" value="Unassembled WGS sequence"/>
</dbReference>
<keyword evidence="3" id="KW-0998">Cell outer membrane</keyword>
<dbReference type="InterPro" id="IPR010104">
    <property type="entry name" value="TonB_rcpt_bac"/>
</dbReference>
<evidence type="ECO:0000256" key="1">
    <source>
        <dbReference type="ARBA" id="ARBA00004442"/>
    </source>
</evidence>
<comment type="subcellular location">
    <subcellularLocation>
        <location evidence="1 4">Cell outer membrane</location>
    </subcellularLocation>
</comment>
<evidence type="ECO:0000313" key="8">
    <source>
        <dbReference type="EMBL" id="GAW95422.1"/>
    </source>
</evidence>
<feature type="domain" description="TonB-dependent receptor plug" evidence="7">
    <location>
        <begin position="72"/>
        <end position="182"/>
    </location>
</feature>
<dbReference type="InterPro" id="IPR012910">
    <property type="entry name" value="Plug_dom"/>
</dbReference>
<evidence type="ECO:0000256" key="5">
    <source>
        <dbReference type="SAM" id="SignalP"/>
    </source>
</evidence>
<proteinExistence type="inferred from homology"/>
<evidence type="ECO:0000256" key="4">
    <source>
        <dbReference type="RuleBase" id="RU003357"/>
    </source>
</evidence>
<keyword evidence="5" id="KW-0732">Signal</keyword>
<dbReference type="EMBL" id="BDQM01000005">
    <property type="protein sequence ID" value="GAW95422.1"/>
    <property type="molecule type" value="Genomic_DNA"/>
</dbReference>
<evidence type="ECO:0000256" key="3">
    <source>
        <dbReference type="ARBA" id="ARBA00023237"/>
    </source>
</evidence>
<organism evidence="8 9">
    <name type="scientific">Colwellia marinimaniae</name>
    <dbReference type="NCBI Taxonomy" id="1513592"/>
    <lineage>
        <taxon>Bacteria</taxon>
        <taxon>Pseudomonadati</taxon>
        <taxon>Pseudomonadota</taxon>
        <taxon>Gammaproteobacteria</taxon>
        <taxon>Alteromonadales</taxon>
        <taxon>Colwelliaceae</taxon>
        <taxon>Colwellia</taxon>
    </lineage>
</organism>
<protein>
    <submittedName>
        <fullName evidence="8">TonB-dependent receptor</fullName>
    </submittedName>
</protein>
<dbReference type="InterPro" id="IPR037066">
    <property type="entry name" value="Plug_dom_sf"/>
</dbReference>
<comment type="caution">
    <text evidence="8">The sequence shown here is derived from an EMBL/GenBank/DDBJ whole genome shotgun (WGS) entry which is preliminary data.</text>
</comment>
<keyword evidence="8" id="KW-0675">Receptor</keyword>
<reference evidence="8 9" key="1">
    <citation type="submission" date="2017-06" db="EMBL/GenBank/DDBJ databases">
        <title>Whole Genome Sequences of Colwellia marinimaniae MTCD1.</title>
        <authorList>
            <person name="Kusumoto H."/>
            <person name="Inoue M."/>
            <person name="Tanikawa K."/>
            <person name="Maeji H."/>
            <person name="Cameron J.H."/>
            <person name="Bartlett D.H."/>
        </authorList>
    </citation>
    <scope>NUCLEOTIDE SEQUENCE [LARGE SCALE GENOMIC DNA]</scope>
    <source>
        <strain evidence="8 9">MTCD1</strain>
    </source>
</reference>
<evidence type="ECO:0000256" key="2">
    <source>
        <dbReference type="ARBA" id="ARBA00023136"/>
    </source>
</evidence>
<feature type="chain" id="PRO_5045275555" evidence="5">
    <location>
        <begin position="40"/>
        <end position="1002"/>
    </location>
</feature>
<dbReference type="NCBIfam" id="TIGR01782">
    <property type="entry name" value="TonB-Xanth-Caul"/>
    <property type="match status" value="1"/>
</dbReference>
<evidence type="ECO:0000259" key="6">
    <source>
        <dbReference type="Pfam" id="PF00593"/>
    </source>
</evidence>
<dbReference type="Pfam" id="PF00593">
    <property type="entry name" value="TonB_dep_Rec_b-barrel"/>
    <property type="match status" value="1"/>
</dbReference>
<dbReference type="PANTHER" id="PTHR40980:SF3">
    <property type="entry name" value="TONB-DEPENDENT RECEPTOR-LIKE BETA-BARREL DOMAIN-CONTAINING PROTEIN"/>
    <property type="match status" value="1"/>
</dbReference>
<evidence type="ECO:0000259" key="7">
    <source>
        <dbReference type="Pfam" id="PF07715"/>
    </source>
</evidence>
<feature type="domain" description="TonB-dependent receptor-like beta-barrel" evidence="6">
    <location>
        <begin position="452"/>
        <end position="965"/>
    </location>
</feature>
<keyword evidence="9" id="KW-1185">Reference proteome</keyword>
<accession>A0ABQ0MT66</accession>
<dbReference type="Pfam" id="PF07715">
    <property type="entry name" value="Plug"/>
    <property type="match status" value="1"/>
</dbReference>
<sequence length="1002" mass="110472">MKKTLYQQKQQENVTKHNAFKYSLIALAIIGLSSVSANAADETNKKAKEEAIEVIEVKGQRGNLISAQNMKMNADTVMDAISAADMGSMPDRSVLEAISRMPGVAIERFAAADDPDHFGVEGGGVVVRGLTHVRSEFNGRDAFSADSGRGLGFQDISPELMGSVEVFKNQTADMIEGGIAGTVNLNTRKAFDADGRVFSFSADVTYTDLREETAPTFSVLYSDIWTTDIGRFGFLANFSHSEIKVESNGVQAGKYEQQEWDNSKYVPQSARLSKKQDDKERDGFATSLQWENTAKTIVLTGEFIRSQATLAWNENAIEMDDGDSKVNLKPVDGTSFDFDDNGTFENGIITSEAGWRGDGSPQRYGMQHTMVTRVRNEESIVNDYSFNAKFTPNDSLAINFDVQYIYATMAIEDVSVMGATRAVVGMDLRGSGLPKISLLHPAYDGQADHTPGTPFTDPSTNFWRSAMDHISDNEGEEFATRLDIEYTFDNSIVKSIELGARYSNRQQTTRQSTYNWGVLSEAWADHNIWYADTDVPYDEVSFDNFARGGVLNTEGGNTFLFPSLSMVQNYSGLNDALAGAKAVAWGWNPLADRDDATGHFVGNEINVTQEESTAFYAKLNFEGDFSGMDYSANIGLRYVRLDNTTDGFISYPDDVPKNDKDIANVLNAEQAAFGNNASIVTQSIGQYTKVLPSVNFKLNLTDELLVRFAFSEAIALPSLGNLRNYVSIGGADQRVTFDPNVPEGDEPVPIYAEYERYTASSGNPLLKPMESYNYDLSLEWYFAEAGSLTSTLFYKDISNYFVNGFTYNDYTNNGVTQEVEVAGATNGGKGTIAGFEVSYQQFFDALPGAFSGLGVQLNYTHINEDGSPNSGLNNSSSDSDEAGDIAFTDLPLQGLSEQNANAALLYEKFGISARIAYNWRSDYLLTTRDVITKLPIYNTANGQLDASIFWDVSDNWKIGMQGTNLNNNITETEMQVNQQGDKVTRSWFTNDRRYSLVVKATF</sequence>
<comment type="similarity">
    <text evidence="4">Belongs to the TonB-dependent receptor family.</text>
</comment>
<dbReference type="InterPro" id="IPR000531">
    <property type="entry name" value="Beta-barrel_TonB"/>
</dbReference>
<gene>
    <name evidence="8" type="ORF">MTCD1_01024</name>
</gene>
<feature type="signal peptide" evidence="5">
    <location>
        <begin position="1"/>
        <end position="39"/>
    </location>
</feature>
<dbReference type="Gene3D" id="2.170.130.10">
    <property type="entry name" value="TonB-dependent receptor, plug domain"/>
    <property type="match status" value="1"/>
</dbReference>
<dbReference type="RefSeq" id="WP_082606551.1">
    <property type="nucleotide sequence ID" value="NZ_BDQM01000005.1"/>
</dbReference>
<keyword evidence="2 4" id="KW-0472">Membrane</keyword>
<dbReference type="PANTHER" id="PTHR40980">
    <property type="entry name" value="PLUG DOMAIN-CONTAINING PROTEIN"/>
    <property type="match status" value="1"/>
</dbReference>
<keyword evidence="4" id="KW-0798">TonB box</keyword>
<evidence type="ECO:0000313" key="9">
    <source>
        <dbReference type="Proteomes" id="UP000197068"/>
    </source>
</evidence>
<dbReference type="InterPro" id="IPR036942">
    <property type="entry name" value="Beta-barrel_TonB_sf"/>
</dbReference>
<dbReference type="SUPFAM" id="SSF56935">
    <property type="entry name" value="Porins"/>
    <property type="match status" value="1"/>
</dbReference>
<name>A0ABQ0MT66_9GAMM</name>
<dbReference type="Gene3D" id="2.40.170.20">
    <property type="entry name" value="TonB-dependent receptor, beta-barrel domain"/>
    <property type="match status" value="1"/>
</dbReference>